<comment type="caution">
    <text evidence="2">The sequence shown here is derived from an EMBL/GenBank/DDBJ whole genome shotgun (WGS) entry which is preliminary data.</text>
</comment>
<feature type="compositionally biased region" description="Basic and acidic residues" evidence="1">
    <location>
        <begin position="144"/>
        <end position="153"/>
    </location>
</feature>
<dbReference type="Proteomes" id="UP001153148">
    <property type="component" value="Unassembled WGS sequence"/>
</dbReference>
<keyword evidence="3" id="KW-1185">Reference proteome</keyword>
<feature type="region of interest" description="Disordered" evidence="1">
    <location>
        <begin position="112"/>
        <end position="160"/>
    </location>
</feature>
<name>A0ABN7NPA8_TIMPD</name>
<feature type="compositionally biased region" description="Basic residues" evidence="1">
    <location>
        <begin position="132"/>
        <end position="143"/>
    </location>
</feature>
<evidence type="ECO:0000313" key="3">
    <source>
        <dbReference type="Proteomes" id="UP001153148"/>
    </source>
</evidence>
<evidence type="ECO:0000313" key="2">
    <source>
        <dbReference type="EMBL" id="CAG2056239.1"/>
    </source>
</evidence>
<accession>A0ABN7NPA8</accession>
<evidence type="ECO:0000256" key="1">
    <source>
        <dbReference type="SAM" id="MobiDB-lite"/>
    </source>
</evidence>
<dbReference type="EMBL" id="CAJPIN010003570">
    <property type="protein sequence ID" value="CAG2056239.1"/>
    <property type="molecule type" value="Genomic_DNA"/>
</dbReference>
<gene>
    <name evidence="2" type="ORF">TPAB3V08_LOCUS3233</name>
</gene>
<sequence>MANQSAQVDKKPTSTSLKYDVKIWLRENSIPFTEEMRKPQFIELVKRVSCERKYKIEDINKDKVRVNLPRSAALQTSVAVTFCLLGILEVHELVDDATIRWCGNILRMEGMGGADNSKSTRKELGGADNNKGTRKRRRMKTIKRGREDRKMETFSKLTQP</sequence>
<reference evidence="2" key="1">
    <citation type="submission" date="2021-03" db="EMBL/GenBank/DDBJ databases">
        <authorList>
            <person name="Tran Van P."/>
        </authorList>
    </citation>
    <scope>NUCLEOTIDE SEQUENCE</scope>
</reference>
<protein>
    <submittedName>
        <fullName evidence="2">Uncharacterized protein</fullName>
    </submittedName>
</protein>
<organism evidence="2 3">
    <name type="scientific">Timema podura</name>
    <name type="common">Walking stick</name>
    <dbReference type="NCBI Taxonomy" id="61482"/>
    <lineage>
        <taxon>Eukaryota</taxon>
        <taxon>Metazoa</taxon>
        <taxon>Ecdysozoa</taxon>
        <taxon>Arthropoda</taxon>
        <taxon>Hexapoda</taxon>
        <taxon>Insecta</taxon>
        <taxon>Pterygota</taxon>
        <taxon>Neoptera</taxon>
        <taxon>Polyneoptera</taxon>
        <taxon>Phasmatodea</taxon>
        <taxon>Timematodea</taxon>
        <taxon>Timematoidea</taxon>
        <taxon>Timematidae</taxon>
        <taxon>Timema</taxon>
    </lineage>
</organism>
<proteinExistence type="predicted"/>